<name>G8A2K0_MEDTR</name>
<reference evidence="1 3" key="2">
    <citation type="journal article" date="2014" name="BMC Genomics">
        <title>An improved genome release (version Mt4.0) for the model legume Medicago truncatula.</title>
        <authorList>
            <person name="Tang H."/>
            <person name="Krishnakumar V."/>
            <person name="Bidwell S."/>
            <person name="Rosen B."/>
            <person name="Chan A."/>
            <person name="Zhou S."/>
            <person name="Gentzbittel L."/>
            <person name="Childs K.L."/>
            <person name="Yandell M."/>
            <person name="Gundlach H."/>
            <person name="Mayer K.F."/>
            <person name="Schwartz D.C."/>
            <person name="Town C.D."/>
        </authorList>
    </citation>
    <scope>GENOME REANNOTATION</scope>
    <source>
        <strain evidence="1">A17</strain>
        <strain evidence="2 3">cv. Jemalong A17</strain>
    </source>
</reference>
<proteinExistence type="predicted"/>
<evidence type="ECO:0000313" key="2">
    <source>
        <dbReference type="EnsemblPlants" id="KEH27099"/>
    </source>
</evidence>
<evidence type="ECO:0000313" key="1">
    <source>
        <dbReference type="EMBL" id="KEH27099.1"/>
    </source>
</evidence>
<protein>
    <submittedName>
        <fullName evidence="1 2">Uncharacterized protein</fullName>
    </submittedName>
</protein>
<dbReference type="EnsemblPlants" id="KEH27099">
    <property type="protein sequence ID" value="KEH27099"/>
    <property type="gene ID" value="MTR_6g086535"/>
</dbReference>
<accession>G8A2K0</accession>
<organism evidence="2">
    <name type="scientific">Medicago truncatula</name>
    <name type="common">Barrel medic</name>
    <name type="synonym">Medicago tribuloides</name>
    <dbReference type="NCBI Taxonomy" id="3880"/>
    <lineage>
        <taxon>Eukaryota</taxon>
        <taxon>Viridiplantae</taxon>
        <taxon>Streptophyta</taxon>
        <taxon>Embryophyta</taxon>
        <taxon>Tracheophyta</taxon>
        <taxon>Spermatophyta</taxon>
        <taxon>Magnoliopsida</taxon>
        <taxon>eudicotyledons</taxon>
        <taxon>Gunneridae</taxon>
        <taxon>Pentapetalae</taxon>
        <taxon>rosids</taxon>
        <taxon>fabids</taxon>
        <taxon>Fabales</taxon>
        <taxon>Fabaceae</taxon>
        <taxon>Papilionoideae</taxon>
        <taxon>50 kb inversion clade</taxon>
        <taxon>NPAAA clade</taxon>
        <taxon>Hologalegina</taxon>
        <taxon>IRL clade</taxon>
        <taxon>Trifolieae</taxon>
        <taxon>Medicago</taxon>
    </lineage>
</organism>
<dbReference type="HOGENOM" id="CLU_2310268_0_0_1"/>
<reference evidence="2" key="3">
    <citation type="submission" date="2015-04" db="UniProtKB">
        <authorList>
            <consortium name="EnsemblPlants"/>
        </authorList>
    </citation>
    <scope>IDENTIFICATION</scope>
    <source>
        <strain evidence="2">cv. Jemalong A17</strain>
    </source>
</reference>
<sequence length="100" mass="11857">MTCTLPKLARRGRVARHGELHQTTREAKGKGSRVLYFNHDTQDLFHERDNLELKVVNYILYRNEKFIREISDTRIQLGLVYSYQRINDNLIIGYFSPSKE</sequence>
<dbReference type="Proteomes" id="UP000002051">
    <property type="component" value="Chromosome 6"/>
</dbReference>
<dbReference type="PaxDb" id="3880-AES85688"/>
<evidence type="ECO:0000313" key="3">
    <source>
        <dbReference type="Proteomes" id="UP000002051"/>
    </source>
</evidence>
<dbReference type="AlphaFoldDB" id="G8A2K0"/>
<gene>
    <name evidence="1" type="ordered locus">MTR_6g086535</name>
</gene>
<keyword evidence="3" id="KW-1185">Reference proteome</keyword>
<reference evidence="1 3" key="1">
    <citation type="journal article" date="2011" name="Nature">
        <title>The Medicago genome provides insight into the evolution of rhizobial symbioses.</title>
        <authorList>
            <person name="Young N.D."/>
            <person name="Debelle F."/>
            <person name="Oldroyd G.E."/>
            <person name="Geurts R."/>
            <person name="Cannon S.B."/>
            <person name="Udvardi M.K."/>
            <person name="Benedito V.A."/>
            <person name="Mayer K.F."/>
            <person name="Gouzy J."/>
            <person name="Schoof H."/>
            <person name="Van de Peer Y."/>
            <person name="Proost S."/>
            <person name="Cook D.R."/>
            <person name="Meyers B.C."/>
            <person name="Spannagl M."/>
            <person name="Cheung F."/>
            <person name="De Mita S."/>
            <person name="Krishnakumar V."/>
            <person name="Gundlach H."/>
            <person name="Zhou S."/>
            <person name="Mudge J."/>
            <person name="Bharti A.K."/>
            <person name="Murray J.D."/>
            <person name="Naoumkina M.A."/>
            <person name="Rosen B."/>
            <person name="Silverstein K.A."/>
            <person name="Tang H."/>
            <person name="Rombauts S."/>
            <person name="Zhao P.X."/>
            <person name="Zhou P."/>
            <person name="Barbe V."/>
            <person name="Bardou P."/>
            <person name="Bechner M."/>
            <person name="Bellec A."/>
            <person name="Berger A."/>
            <person name="Berges H."/>
            <person name="Bidwell S."/>
            <person name="Bisseling T."/>
            <person name="Choisne N."/>
            <person name="Couloux A."/>
            <person name="Denny R."/>
            <person name="Deshpande S."/>
            <person name="Dai X."/>
            <person name="Doyle J.J."/>
            <person name="Dudez A.M."/>
            <person name="Farmer A.D."/>
            <person name="Fouteau S."/>
            <person name="Franken C."/>
            <person name="Gibelin C."/>
            <person name="Gish J."/>
            <person name="Goldstein S."/>
            <person name="Gonzalez A.J."/>
            <person name="Green P.J."/>
            <person name="Hallab A."/>
            <person name="Hartog M."/>
            <person name="Hua A."/>
            <person name="Humphray S.J."/>
            <person name="Jeong D.H."/>
            <person name="Jing Y."/>
            <person name="Jocker A."/>
            <person name="Kenton S.M."/>
            <person name="Kim D.J."/>
            <person name="Klee K."/>
            <person name="Lai H."/>
            <person name="Lang C."/>
            <person name="Lin S."/>
            <person name="Macmil S.L."/>
            <person name="Magdelenat G."/>
            <person name="Matthews L."/>
            <person name="McCorrison J."/>
            <person name="Monaghan E.L."/>
            <person name="Mun J.H."/>
            <person name="Najar F.Z."/>
            <person name="Nicholson C."/>
            <person name="Noirot C."/>
            <person name="O'Bleness M."/>
            <person name="Paule C.R."/>
            <person name="Poulain J."/>
            <person name="Prion F."/>
            <person name="Qin B."/>
            <person name="Qu C."/>
            <person name="Retzel E.F."/>
            <person name="Riddle C."/>
            <person name="Sallet E."/>
            <person name="Samain S."/>
            <person name="Samson N."/>
            <person name="Sanders I."/>
            <person name="Saurat O."/>
            <person name="Scarpelli C."/>
            <person name="Schiex T."/>
            <person name="Segurens B."/>
            <person name="Severin A.J."/>
            <person name="Sherrier D.J."/>
            <person name="Shi R."/>
            <person name="Sims S."/>
            <person name="Singer S.R."/>
            <person name="Sinharoy S."/>
            <person name="Sterck L."/>
            <person name="Viollet A."/>
            <person name="Wang B.B."/>
            <person name="Wang K."/>
            <person name="Wang M."/>
            <person name="Wang X."/>
            <person name="Warfsmann J."/>
            <person name="Weissenbach J."/>
            <person name="White D.D."/>
            <person name="White J.D."/>
            <person name="Wiley G.B."/>
            <person name="Wincker P."/>
            <person name="Xing Y."/>
            <person name="Yang L."/>
            <person name="Yao Z."/>
            <person name="Ying F."/>
            <person name="Zhai J."/>
            <person name="Zhou L."/>
            <person name="Zuber A."/>
            <person name="Denarie J."/>
            <person name="Dixon R.A."/>
            <person name="May G.D."/>
            <person name="Schwartz D.C."/>
            <person name="Rogers J."/>
            <person name="Quetier F."/>
            <person name="Town C.D."/>
            <person name="Roe B.A."/>
        </authorList>
    </citation>
    <scope>NUCLEOTIDE SEQUENCE [LARGE SCALE GENOMIC DNA]</scope>
    <source>
        <strain evidence="1">A17</strain>
        <strain evidence="2 3">cv. Jemalong A17</strain>
    </source>
</reference>
<dbReference type="EMBL" id="CM001222">
    <property type="protein sequence ID" value="KEH27099.1"/>
    <property type="molecule type" value="Genomic_DNA"/>
</dbReference>